<name>A0A942TJP1_9BACI</name>
<dbReference type="Pfam" id="PF00480">
    <property type="entry name" value="ROK"/>
    <property type="match status" value="1"/>
</dbReference>
<organism evidence="5 6">
    <name type="scientific">Lederbergia citrisecunda</name>
    <dbReference type="NCBI Taxonomy" id="2833583"/>
    <lineage>
        <taxon>Bacteria</taxon>
        <taxon>Bacillati</taxon>
        <taxon>Bacillota</taxon>
        <taxon>Bacilli</taxon>
        <taxon>Bacillales</taxon>
        <taxon>Bacillaceae</taxon>
        <taxon>Lederbergia</taxon>
    </lineage>
</organism>
<dbReference type="Gene3D" id="3.30.420.40">
    <property type="match status" value="2"/>
</dbReference>
<dbReference type="EMBL" id="JAGYPJ010000001">
    <property type="protein sequence ID" value="MBS4198728.1"/>
    <property type="molecule type" value="Genomic_DNA"/>
</dbReference>
<gene>
    <name evidence="5" type="ORF">KHA93_03570</name>
</gene>
<dbReference type="SUPFAM" id="SSF53067">
    <property type="entry name" value="Actin-like ATPase domain"/>
    <property type="match status" value="1"/>
</dbReference>
<keyword evidence="3" id="KW-0119">Carbohydrate metabolism</keyword>
<dbReference type="Gene3D" id="1.10.10.10">
    <property type="entry name" value="Winged helix-like DNA-binding domain superfamily/Winged helix DNA-binding domain"/>
    <property type="match status" value="1"/>
</dbReference>
<protein>
    <submittedName>
        <fullName evidence="5">ROK family transcriptional regulator</fullName>
    </submittedName>
</protein>
<reference evidence="5 6" key="1">
    <citation type="submission" date="2021-05" db="EMBL/GenBank/DDBJ databases">
        <title>Novel Bacillus species.</title>
        <authorList>
            <person name="Liu G."/>
        </authorList>
    </citation>
    <scope>NUCLEOTIDE SEQUENCE [LARGE SCALE GENOMIC DNA]</scope>
    <source>
        <strain evidence="5 6">FJAT-49732</strain>
    </source>
</reference>
<dbReference type="SUPFAM" id="SSF46785">
    <property type="entry name" value="Winged helix' DNA-binding domain"/>
    <property type="match status" value="1"/>
</dbReference>
<dbReference type="InterPro" id="IPR036390">
    <property type="entry name" value="WH_DNA-bd_sf"/>
</dbReference>
<dbReference type="InterPro" id="IPR000600">
    <property type="entry name" value="ROK"/>
</dbReference>
<feature type="coiled-coil region" evidence="4">
    <location>
        <begin position="275"/>
        <end position="302"/>
    </location>
</feature>
<evidence type="ECO:0000256" key="2">
    <source>
        <dbReference type="ARBA" id="ARBA00006479"/>
    </source>
</evidence>
<dbReference type="RefSeq" id="WP_213109461.1">
    <property type="nucleotide sequence ID" value="NZ_JAGYPJ010000001.1"/>
</dbReference>
<dbReference type="AlphaFoldDB" id="A0A942TJP1"/>
<evidence type="ECO:0000313" key="5">
    <source>
        <dbReference type="EMBL" id="MBS4198728.1"/>
    </source>
</evidence>
<evidence type="ECO:0000313" key="6">
    <source>
        <dbReference type="Proteomes" id="UP000682713"/>
    </source>
</evidence>
<evidence type="ECO:0000256" key="1">
    <source>
        <dbReference type="ARBA" id="ARBA00002486"/>
    </source>
</evidence>
<evidence type="ECO:0000256" key="3">
    <source>
        <dbReference type="ARBA" id="ARBA00022629"/>
    </source>
</evidence>
<dbReference type="InterPro" id="IPR043129">
    <property type="entry name" value="ATPase_NBD"/>
</dbReference>
<dbReference type="Proteomes" id="UP000682713">
    <property type="component" value="Unassembled WGS sequence"/>
</dbReference>
<dbReference type="InterPro" id="IPR036388">
    <property type="entry name" value="WH-like_DNA-bd_sf"/>
</dbReference>
<dbReference type="CDD" id="cd24076">
    <property type="entry name" value="ASKHA_ATPase_ROK_BsXylR-like"/>
    <property type="match status" value="1"/>
</dbReference>
<evidence type="ECO:0000256" key="4">
    <source>
        <dbReference type="SAM" id="Coils"/>
    </source>
</evidence>
<accession>A0A942TJP1</accession>
<keyword evidence="4" id="KW-0175">Coiled coil</keyword>
<comment type="similarity">
    <text evidence="2">Belongs to the ROK (NagC/XylR) family.</text>
</comment>
<comment type="caution">
    <text evidence="5">The sequence shown here is derived from an EMBL/GenBank/DDBJ whole genome shotgun (WGS) entry which is preliminary data.</text>
</comment>
<dbReference type="PANTHER" id="PTHR18964:SF149">
    <property type="entry name" value="BIFUNCTIONAL UDP-N-ACETYLGLUCOSAMINE 2-EPIMERASE_N-ACETYLMANNOSAMINE KINASE"/>
    <property type="match status" value="1"/>
</dbReference>
<proteinExistence type="inferred from homology"/>
<keyword evidence="6" id="KW-1185">Reference proteome</keyword>
<comment type="function">
    <text evidence="1">Transcriptional repressor of xylose-utilizing enzymes.</text>
</comment>
<keyword evidence="3" id="KW-0859">Xylose metabolism</keyword>
<sequence>MNPTWNQQLIKKENKTIVLQLIIQYAPISRADIALKSGLNKGTVSTLVAELIDEQLILETGPGVSSGGRRPVMLVFNEHAGCTIGIDLGVNYILGILTDLQGNIIEKKRHTFIPTSFEQTLKQIHNDIQELMSKAPNTPYGIVGIGIGAPGIVDNNSSVVLAPNLGWKNSSIKEVIEEAFQIPVVIENEANAGAYGEKMFGLGKNIDNLVYISTGIGIGTGIIINEKLYRGSSGFSGEFGHITINMYGETCRCGNTGCWELYASEQYVIQKALELQLVTDDNANIEQIIELAENENEQAIAILKETAVHLGMGIVNIVHALNPQKIIVGNRLSGAKPWMEKTVQDYVKNRAMTSHQSEVKVLFSDPAFPATALGVAAFSVEHFLKRSLEKSIPTYE</sequence>
<dbReference type="GO" id="GO:0042732">
    <property type="term" value="P:D-xylose metabolic process"/>
    <property type="evidence" value="ECO:0007669"/>
    <property type="project" value="UniProtKB-KW"/>
</dbReference>
<dbReference type="PANTHER" id="PTHR18964">
    <property type="entry name" value="ROK (REPRESSOR, ORF, KINASE) FAMILY"/>
    <property type="match status" value="1"/>
</dbReference>